<name>A0ABD5ZLQ9_9EURY</name>
<dbReference type="InterPro" id="IPR007050">
    <property type="entry name" value="HTH_bacterioopsin"/>
</dbReference>
<dbReference type="InterPro" id="IPR031803">
    <property type="entry name" value="BAT_GAF/HTH-assoc"/>
</dbReference>
<evidence type="ECO:0000313" key="6">
    <source>
        <dbReference type="Proteomes" id="UP001596398"/>
    </source>
</evidence>
<evidence type="ECO:0000259" key="4">
    <source>
        <dbReference type="Pfam" id="PF15915"/>
    </source>
</evidence>
<comment type="caution">
    <text evidence="5">The sequence shown here is derived from an EMBL/GenBank/DDBJ whole genome shotgun (WGS) entry which is preliminary data.</text>
</comment>
<dbReference type="GeneID" id="79266118"/>
<dbReference type="Pfam" id="PF15915">
    <property type="entry name" value="BAT"/>
    <property type="match status" value="1"/>
</dbReference>
<protein>
    <submittedName>
        <fullName evidence="5">Helix-turn-helix domain-containing protein</fullName>
    </submittedName>
</protein>
<evidence type="ECO:0000259" key="3">
    <source>
        <dbReference type="Pfam" id="PF04967"/>
    </source>
</evidence>
<keyword evidence="6" id="KW-1185">Reference proteome</keyword>
<evidence type="ECO:0000256" key="1">
    <source>
        <dbReference type="ARBA" id="ARBA00023015"/>
    </source>
</evidence>
<evidence type="ECO:0000256" key="2">
    <source>
        <dbReference type="ARBA" id="ARBA00023163"/>
    </source>
</evidence>
<dbReference type="Gene3D" id="1.10.10.10">
    <property type="entry name" value="Winged helix-like DNA-binding domain superfamily/Winged helix DNA-binding domain"/>
    <property type="match status" value="1"/>
</dbReference>
<dbReference type="PANTHER" id="PTHR34236">
    <property type="entry name" value="DIMETHYL SULFOXIDE REDUCTASE TRANSCRIPTIONAL ACTIVATOR"/>
    <property type="match status" value="1"/>
</dbReference>
<dbReference type="RefSeq" id="WP_276235458.1">
    <property type="nucleotide sequence ID" value="NZ_CP119802.1"/>
</dbReference>
<dbReference type="PANTHER" id="PTHR34236:SF1">
    <property type="entry name" value="DIMETHYL SULFOXIDE REDUCTASE TRANSCRIPTIONAL ACTIVATOR"/>
    <property type="match status" value="1"/>
</dbReference>
<reference evidence="5 6" key="1">
    <citation type="journal article" date="2019" name="Int. J. Syst. Evol. Microbiol.">
        <title>The Global Catalogue of Microorganisms (GCM) 10K type strain sequencing project: providing services to taxonomists for standard genome sequencing and annotation.</title>
        <authorList>
            <consortium name="The Broad Institute Genomics Platform"/>
            <consortium name="The Broad Institute Genome Sequencing Center for Infectious Disease"/>
            <person name="Wu L."/>
            <person name="Ma J."/>
        </authorList>
    </citation>
    <scope>NUCLEOTIDE SEQUENCE [LARGE SCALE GENOMIC DNA]</scope>
    <source>
        <strain evidence="5 6">DT85</strain>
    </source>
</reference>
<dbReference type="Proteomes" id="UP001596398">
    <property type="component" value="Unassembled WGS sequence"/>
</dbReference>
<keyword evidence="1" id="KW-0805">Transcription regulation</keyword>
<feature type="domain" description="HTH bat-type" evidence="3">
    <location>
        <begin position="154"/>
        <end position="201"/>
    </location>
</feature>
<evidence type="ECO:0000313" key="5">
    <source>
        <dbReference type="EMBL" id="MFC7234451.1"/>
    </source>
</evidence>
<dbReference type="Pfam" id="PF04967">
    <property type="entry name" value="HTH_10"/>
    <property type="match status" value="1"/>
</dbReference>
<keyword evidence="2" id="KW-0804">Transcription</keyword>
<feature type="domain" description="Bacterioopsin transcriptional activator GAF and HTH associated" evidence="4">
    <location>
        <begin position="3"/>
        <end position="133"/>
    </location>
</feature>
<gene>
    <name evidence="5" type="ORF">ACFQJ4_03875</name>
</gene>
<sequence length="215" mass="23902">MSVILEYAFRSDGLVLAPALDATDVRLDLEGVTASRPTHPQLFGWVKGDLDAFDAAVAEDPTVDEVTVLSDHGDRRLYRFRTTDDVETVLYPLWVDLGGEALEAHYEGEWWRSQVRFPDRSAVSAYRDTLLDNGVEFRLEGLYDEEPSGPGVGLTPEQRETLKLAYRRGYFEVPRGTTAADLAAELGVSTQAVSERLRRGYASLVSEQVAFDEGL</sequence>
<dbReference type="InterPro" id="IPR036388">
    <property type="entry name" value="WH-like_DNA-bd_sf"/>
</dbReference>
<dbReference type="EMBL" id="JBHTAP010000001">
    <property type="protein sequence ID" value="MFC7234451.1"/>
    <property type="molecule type" value="Genomic_DNA"/>
</dbReference>
<dbReference type="AlphaFoldDB" id="A0ABD5ZLQ9"/>
<organism evidence="5 6">
    <name type="scientific">Halosegnis marinus</name>
    <dbReference type="NCBI Taxonomy" id="3034023"/>
    <lineage>
        <taxon>Archaea</taxon>
        <taxon>Methanobacteriati</taxon>
        <taxon>Methanobacteriota</taxon>
        <taxon>Stenosarchaea group</taxon>
        <taxon>Halobacteria</taxon>
        <taxon>Halobacteriales</taxon>
        <taxon>Natronomonadaceae</taxon>
        <taxon>Halosegnis</taxon>
    </lineage>
</organism>
<proteinExistence type="predicted"/>
<accession>A0ABD5ZLQ9</accession>